<dbReference type="SMART" id="SM00530">
    <property type="entry name" value="HTH_XRE"/>
    <property type="match status" value="1"/>
</dbReference>
<dbReference type="Proteomes" id="UP000050865">
    <property type="component" value="Unassembled WGS sequence"/>
</dbReference>
<evidence type="ECO:0000313" key="3">
    <source>
        <dbReference type="EMBL" id="KRN25376.1"/>
    </source>
</evidence>
<dbReference type="EMBL" id="AYZJ01000013">
    <property type="protein sequence ID" value="KRN25376.1"/>
    <property type="molecule type" value="Genomic_DNA"/>
</dbReference>
<dbReference type="PANTHER" id="PTHR46797">
    <property type="entry name" value="HTH-TYPE TRANSCRIPTIONAL REGULATOR"/>
    <property type="match status" value="1"/>
</dbReference>
<accession>A0A0R2FAJ2</accession>
<dbReference type="InterPro" id="IPR011051">
    <property type="entry name" value="RmlC_Cupin_sf"/>
</dbReference>
<dbReference type="PANTHER" id="PTHR46797:SF2">
    <property type="entry name" value="TRANSCRIPTIONAL REGULATOR"/>
    <property type="match status" value="1"/>
</dbReference>
<evidence type="ECO:0000256" key="1">
    <source>
        <dbReference type="ARBA" id="ARBA00023125"/>
    </source>
</evidence>
<feature type="domain" description="HTH cro/C1-type" evidence="2">
    <location>
        <begin position="7"/>
        <end position="61"/>
    </location>
</feature>
<dbReference type="OrthoDB" id="9814553at2"/>
<dbReference type="InterPro" id="IPR001387">
    <property type="entry name" value="Cro/C1-type_HTH"/>
</dbReference>
<dbReference type="GO" id="GO:0003677">
    <property type="term" value="F:DNA binding"/>
    <property type="evidence" value="ECO:0007669"/>
    <property type="project" value="UniProtKB-KW"/>
</dbReference>
<organism evidence="3 4">
    <name type="scientific">Lacticaseibacillus camelliae DSM 22697 = JCM 13995</name>
    <dbReference type="NCBI Taxonomy" id="1423730"/>
    <lineage>
        <taxon>Bacteria</taxon>
        <taxon>Bacillati</taxon>
        <taxon>Bacillota</taxon>
        <taxon>Bacilli</taxon>
        <taxon>Lactobacillales</taxon>
        <taxon>Lactobacillaceae</taxon>
        <taxon>Lacticaseibacillus</taxon>
    </lineage>
</organism>
<dbReference type="GO" id="GO:0003700">
    <property type="term" value="F:DNA-binding transcription factor activity"/>
    <property type="evidence" value="ECO:0007669"/>
    <property type="project" value="TreeGrafter"/>
</dbReference>
<dbReference type="Pfam" id="PF01381">
    <property type="entry name" value="HTH_3"/>
    <property type="match status" value="1"/>
</dbReference>
<dbReference type="SUPFAM" id="SSF51182">
    <property type="entry name" value="RmlC-like cupins"/>
    <property type="match status" value="1"/>
</dbReference>
<dbReference type="Pfam" id="PF07883">
    <property type="entry name" value="Cupin_2"/>
    <property type="match status" value="1"/>
</dbReference>
<evidence type="ECO:0000313" key="4">
    <source>
        <dbReference type="Proteomes" id="UP000050865"/>
    </source>
</evidence>
<dbReference type="InterPro" id="IPR014710">
    <property type="entry name" value="RmlC-like_jellyroll"/>
</dbReference>
<sequence length="179" mass="20498">MDIGQKIRDLRIQKNLTQEELGERTDLTKGYISQLEHDQSSPSMETFFDILNVLGQTPAQFFTENKNQQLVYAVADQTEYEDEERGYQLRWLVPESNENEMEPVHITFKAGGEFKTFEPSPAETFIYVVSGRVTLQLGNETYLAKRGETIYFHATQQHRIVNAARGQSVILLVATASYL</sequence>
<reference evidence="3 4" key="1">
    <citation type="journal article" date="2015" name="Genome Announc.">
        <title>Expanding the biotechnology potential of lactobacilli through comparative genomics of 213 strains and associated genera.</title>
        <authorList>
            <person name="Sun Z."/>
            <person name="Harris H.M."/>
            <person name="McCann A."/>
            <person name="Guo C."/>
            <person name="Argimon S."/>
            <person name="Zhang W."/>
            <person name="Yang X."/>
            <person name="Jeffery I.B."/>
            <person name="Cooney J.C."/>
            <person name="Kagawa T.F."/>
            <person name="Liu W."/>
            <person name="Song Y."/>
            <person name="Salvetti E."/>
            <person name="Wrobel A."/>
            <person name="Rasinkangas P."/>
            <person name="Parkhill J."/>
            <person name="Rea M.C."/>
            <person name="O'Sullivan O."/>
            <person name="Ritari J."/>
            <person name="Douillard F.P."/>
            <person name="Paul Ross R."/>
            <person name="Yang R."/>
            <person name="Briner A.E."/>
            <person name="Felis G.E."/>
            <person name="de Vos W.M."/>
            <person name="Barrangou R."/>
            <person name="Klaenhammer T.R."/>
            <person name="Caufield P.W."/>
            <person name="Cui Y."/>
            <person name="Zhang H."/>
            <person name="O'Toole P.W."/>
        </authorList>
    </citation>
    <scope>NUCLEOTIDE SEQUENCE [LARGE SCALE GENOMIC DNA]</scope>
    <source>
        <strain evidence="3 4">DSM 22697</strain>
    </source>
</reference>
<dbReference type="STRING" id="1423730.FC75_GL000646"/>
<name>A0A0R2FAJ2_9LACO</name>
<keyword evidence="4" id="KW-1185">Reference proteome</keyword>
<evidence type="ECO:0000259" key="2">
    <source>
        <dbReference type="PROSITE" id="PS50943"/>
    </source>
</evidence>
<dbReference type="InterPro" id="IPR010982">
    <property type="entry name" value="Lambda_DNA-bd_dom_sf"/>
</dbReference>
<proteinExistence type="predicted"/>
<dbReference type="GO" id="GO:0005829">
    <property type="term" value="C:cytosol"/>
    <property type="evidence" value="ECO:0007669"/>
    <property type="project" value="TreeGrafter"/>
</dbReference>
<dbReference type="InterPro" id="IPR013096">
    <property type="entry name" value="Cupin_2"/>
</dbReference>
<comment type="caution">
    <text evidence="3">The sequence shown here is derived from an EMBL/GenBank/DDBJ whole genome shotgun (WGS) entry which is preliminary data.</text>
</comment>
<dbReference type="InterPro" id="IPR050807">
    <property type="entry name" value="TransReg_Diox_bact_type"/>
</dbReference>
<dbReference type="CDD" id="cd02209">
    <property type="entry name" value="cupin_XRE_C"/>
    <property type="match status" value="1"/>
</dbReference>
<dbReference type="SUPFAM" id="SSF47413">
    <property type="entry name" value="lambda repressor-like DNA-binding domains"/>
    <property type="match status" value="1"/>
</dbReference>
<dbReference type="PROSITE" id="PS50943">
    <property type="entry name" value="HTH_CROC1"/>
    <property type="match status" value="1"/>
</dbReference>
<dbReference type="Gene3D" id="1.10.260.40">
    <property type="entry name" value="lambda repressor-like DNA-binding domains"/>
    <property type="match status" value="1"/>
</dbReference>
<keyword evidence="1" id="KW-0238">DNA-binding</keyword>
<protein>
    <submittedName>
        <fullName evidence="3">Double-stranded beta-helix related protein</fullName>
    </submittedName>
</protein>
<dbReference type="RefSeq" id="WP_054662506.1">
    <property type="nucleotide sequence ID" value="NZ_AYZJ01000013.1"/>
</dbReference>
<gene>
    <name evidence="3" type="ORF">FC75_GL000646</name>
</gene>
<dbReference type="CDD" id="cd00093">
    <property type="entry name" value="HTH_XRE"/>
    <property type="match status" value="1"/>
</dbReference>
<dbReference type="AlphaFoldDB" id="A0A0R2FAJ2"/>
<dbReference type="PATRIC" id="fig|1423730.4.peg.673"/>
<dbReference type="Gene3D" id="2.60.120.10">
    <property type="entry name" value="Jelly Rolls"/>
    <property type="match status" value="1"/>
</dbReference>